<evidence type="ECO:0000259" key="1">
    <source>
        <dbReference type="PROSITE" id="PS51819"/>
    </source>
</evidence>
<dbReference type="AlphaFoldDB" id="A0A0R0AD07"/>
<dbReference type="PROSITE" id="PS51819">
    <property type="entry name" value="VOC"/>
    <property type="match status" value="1"/>
</dbReference>
<accession>A0A0R0AD07</accession>
<name>A0A0R0AD07_9GAMM</name>
<dbReference type="InterPro" id="IPR029068">
    <property type="entry name" value="Glyas_Bleomycin-R_OHBP_Dase"/>
</dbReference>
<gene>
    <name evidence="2" type="ORF">ARC20_01350</name>
</gene>
<proteinExistence type="predicted"/>
<evidence type="ECO:0000313" key="3">
    <source>
        <dbReference type="Proteomes" id="UP000051802"/>
    </source>
</evidence>
<dbReference type="EMBL" id="LLXU01000098">
    <property type="protein sequence ID" value="KRG40418.1"/>
    <property type="molecule type" value="Genomic_DNA"/>
</dbReference>
<feature type="domain" description="VOC" evidence="1">
    <location>
        <begin position="2"/>
        <end position="112"/>
    </location>
</feature>
<dbReference type="OrthoDB" id="9798430at2"/>
<protein>
    <recommendedName>
        <fullName evidence="1">VOC domain-containing protein</fullName>
    </recommendedName>
</protein>
<dbReference type="InterPro" id="IPR037523">
    <property type="entry name" value="VOC_core"/>
</dbReference>
<reference evidence="2 3" key="1">
    <citation type="submission" date="2015-10" db="EMBL/GenBank/DDBJ databases">
        <title>Genome sequencing and analysis of members of genus Stenotrophomonas.</title>
        <authorList>
            <person name="Patil P.P."/>
            <person name="Midha S."/>
            <person name="Patil P.B."/>
        </authorList>
    </citation>
    <scope>NUCLEOTIDE SEQUENCE [LARGE SCALE GENOMIC DNA]</scope>
    <source>
        <strain evidence="2 3">JCM 16536</strain>
    </source>
</reference>
<dbReference type="Proteomes" id="UP000051802">
    <property type="component" value="Unassembled WGS sequence"/>
</dbReference>
<dbReference type="STRING" id="676599.ARC20_01350"/>
<dbReference type="Gene3D" id="3.10.180.10">
    <property type="entry name" value="2,3-Dihydroxybiphenyl 1,2-Dioxygenase, domain 1"/>
    <property type="match status" value="1"/>
</dbReference>
<evidence type="ECO:0000313" key="2">
    <source>
        <dbReference type="EMBL" id="KRG40418.1"/>
    </source>
</evidence>
<dbReference type="RefSeq" id="WP_057647768.1">
    <property type="nucleotide sequence ID" value="NZ_LLXU01000098.1"/>
</dbReference>
<dbReference type="SUPFAM" id="SSF54593">
    <property type="entry name" value="Glyoxalase/Bleomycin resistance protein/Dihydroxybiphenyl dioxygenase"/>
    <property type="match status" value="1"/>
</dbReference>
<comment type="caution">
    <text evidence="2">The sequence shown here is derived from an EMBL/GenBank/DDBJ whole genome shotgun (WGS) entry which is preliminary data.</text>
</comment>
<keyword evidence="3" id="KW-1185">Reference proteome</keyword>
<sequence>MRLLHLLLPSLDPTASAAFYRDVLELPLHGTRVRAGWSEIELVPASGAVGCLHLAFNVPHARFGAAVEWLAARAPLLRDPLGEARFRLDGAWQSESVYFAGPDGAVLELIGRRALDDASPRSGPFSGAEIQCLSEVGLPSADVAAVMRSLANHFDARPLGGEASTDFAPLGDHQGLLIVVERQRRWFPERRQLPWARGLRLTVSARQPGLRLRDAEGWELVAA</sequence>
<organism evidence="2 3">
    <name type="scientific">Stenotrophomonas panacihumi</name>
    <dbReference type="NCBI Taxonomy" id="676599"/>
    <lineage>
        <taxon>Bacteria</taxon>
        <taxon>Pseudomonadati</taxon>
        <taxon>Pseudomonadota</taxon>
        <taxon>Gammaproteobacteria</taxon>
        <taxon>Lysobacterales</taxon>
        <taxon>Lysobacteraceae</taxon>
        <taxon>Stenotrophomonas</taxon>
    </lineage>
</organism>